<accession>A0A1M4TJ51</accession>
<proteinExistence type="predicted"/>
<dbReference type="EMBL" id="FQUQ01000001">
    <property type="protein sequence ID" value="SHE44438.1"/>
    <property type="molecule type" value="Genomic_DNA"/>
</dbReference>
<dbReference type="Proteomes" id="UP000184287">
    <property type="component" value="Unassembled WGS sequence"/>
</dbReference>
<reference evidence="4" key="1">
    <citation type="submission" date="2016-11" db="EMBL/GenBank/DDBJ databases">
        <authorList>
            <person name="Varghese N."/>
            <person name="Submissions S."/>
        </authorList>
    </citation>
    <scope>NUCLEOTIDE SEQUENCE [LARGE SCALE GENOMIC DNA]</scope>
    <source>
        <strain evidence="4">DSM 16990</strain>
    </source>
</reference>
<name>A0A1M4TJ51_9SPHI</name>
<evidence type="ECO:0000313" key="4">
    <source>
        <dbReference type="Proteomes" id="UP000184287"/>
    </source>
</evidence>
<organism evidence="3 4">
    <name type="scientific">Pedobacter caeni</name>
    <dbReference type="NCBI Taxonomy" id="288992"/>
    <lineage>
        <taxon>Bacteria</taxon>
        <taxon>Pseudomonadati</taxon>
        <taxon>Bacteroidota</taxon>
        <taxon>Sphingobacteriia</taxon>
        <taxon>Sphingobacteriales</taxon>
        <taxon>Sphingobacteriaceae</taxon>
        <taxon>Pedobacter</taxon>
    </lineage>
</organism>
<dbReference type="OrthoDB" id="729605at2"/>
<keyword evidence="2" id="KW-0732">Signal</keyword>
<feature type="region of interest" description="Disordered" evidence="1">
    <location>
        <begin position="488"/>
        <end position="512"/>
    </location>
</feature>
<feature type="chain" id="PRO_5012567298" description="YD repeat-containing protein" evidence="2">
    <location>
        <begin position="22"/>
        <end position="533"/>
    </location>
</feature>
<sequence length="533" mass="60665">MKRLILTISLLVAMFFNPLNAQVKKAVVKPKGKVESVKEPVFSKTDFFSQTPDGAVQIINDELKKLQITLKDIQETATYEYDVKGKKLNSMATTSRRLIFDKGLNASVVADKGDNITEISLELSTGNVKQFKSIKKMLGFAGWAVIGQTESDTTFRNGNLVGTSFSYLALNEDGEQTNQLVLALSMKRVGLYNYVPKEVRPFNAQDLSVYDNPDDIGYAIIEFMKKMGINLLYQDREQSFAMDGELSGYSRSYYFSNSVFVTINTSALWRLKSIDLTCKDPITFSRLKKNTGILQWPKTGSNTESNSDFYALNHIRCSVYSSAKYMLFDVKPLETDLSGRLENTKAPGFDDLASLYQSGPKEQVIRTISNNYVNGLKHDEVLKKWVSDPLADKLKFYFKPPNTPIAVCIFDYNVSLKDNNSTAMYLYSKDAQYLKNLLSQYQNSSFSSKYIYLIKMDGKVVQSPMDFDEIWFLDRSVRMQQLAMQEQKQADAARQKEQERLDEIEREKQKAARSMETLNKLGDFLLKTPKKKP</sequence>
<dbReference type="RefSeq" id="WP_073226279.1">
    <property type="nucleotide sequence ID" value="NZ_FQUQ01000001.1"/>
</dbReference>
<protein>
    <recommendedName>
        <fullName evidence="5">YD repeat-containing protein</fullName>
    </recommendedName>
</protein>
<feature type="signal peptide" evidence="2">
    <location>
        <begin position="1"/>
        <end position="21"/>
    </location>
</feature>
<dbReference type="AlphaFoldDB" id="A0A1M4TJ51"/>
<evidence type="ECO:0000256" key="2">
    <source>
        <dbReference type="SAM" id="SignalP"/>
    </source>
</evidence>
<keyword evidence="4" id="KW-1185">Reference proteome</keyword>
<gene>
    <name evidence="3" type="ORF">SAMN04488522_101212</name>
</gene>
<evidence type="ECO:0000256" key="1">
    <source>
        <dbReference type="SAM" id="MobiDB-lite"/>
    </source>
</evidence>
<feature type="compositionally biased region" description="Basic and acidic residues" evidence="1">
    <location>
        <begin position="488"/>
        <end position="510"/>
    </location>
</feature>
<evidence type="ECO:0008006" key="5">
    <source>
        <dbReference type="Google" id="ProtNLM"/>
    </source>
</evidence>
<evidence type="ECO:0000313" key="3">
    <source>
        <dbReference type="EMBL" id="SHE44438.1"/>
    </source>
</evidence>
<dbReference type="STRING" id="288992.SAMN04488522_101212"/>